<evidence type="ECO:0000313" key="15">
    <source>
        <dbReference type="Proteomes" id="UP000562045"/>
    </source>
</evidence>
<keyword evidence="9" id="KW-0902">Two-component regulatory system</keyword>
<keyword evidence="10 11" id="KW-0472">Membrane</keyword>
<keyword evidence="5" id="KW-0808">Transferase</keyword>
<dbReference type="InterPro" id="IPR036097">
    <property type="entry name" value="HisK_dim/P_sf"/>
</dbReference>
<evidence type="ECO:0000259" key="13">
    <source>
        <dbReference type="PROSITE" id="PS50885"/>
    </source>
</evidence>
<feature type="transmembrane region" description="Helical" evidence="11">
    <location>
        <begin position="150"/>
        <end position="171"/>
    </location>
</feature>
<evidence type="ECO:0000256" key="4">
    <source>
        <dbReference type="ARBA" id="ARBA00022553"/>
    </source>
</evidence>
<feature type="domain" description="Histidine kinase" evidence="12">
    <location>
        <begin position="234"/>
        <end position="432"/>
    </location>
</feature>
<dbReference type="Gene3D" id="3.30.565.10">
    <property type="entry name" value="Histidine kinase-like ATPase, C-terminal domain"/>
    <property type="match status" value="1"/>
</dbReference>
<dbReference type="SUPFAM" id="SSF158472">
    <property type="entry name" value="HAMP domain-like"/>
    <property type="match status" value="1"/>
</dbReference>
<keyword evidence="6 11" id="KW-0812">Transmembrane</keyword>
<evidence type="ECO:0000256" key="9">
    <source>
        <dbReference type="ARBA" id="ARBA00023012"/>
    </source>
</evidence>
<feature type="domain" description="HAMP" evidence="13">
    <location>
        <begin position="173"/>
        <end position="226"/>
    </location>
</feature>
<evidence type="ECO:0000256" key="11">
    <source>
        <dbReference type="SAM" id="Phobius"/>
    </source>
</evidence>
<dbReference type="GO" id="GO:0000155">
    <property type="term" value="F:phosphorelay sensor kinase activity"/>
    <property type="evidence" value="ECO:0007669"/>
    <property type="project" value="InterPro"/>
</dbReference>
<dbReference type="PROSITE" id="PS50885">
    <property type="entry name" value="HAMP"/>
    <property type="match status" value="1"/>
</dbReference>
<evidence type="ECO:0000256" key="10">
    <source>
        <dbReference type="ARBA" id="ARBA00023136"/>
    </source>
</evidence>
<keyword evidence="7 14" id="KW-0418">Kinase</keyword>
<dbReference type="GO" id="GO:0005886">
    <property type="term" value="C:plasma membrane"/>
    <property type="evidence" value="ECO:0007669"/>
    <property type="project" value="UniProtKB-SubCell"/>
</dbReference>
<protein>
    <recommendedName>
        <fullName evidence="3">histidine kinase</fullName>
        <ecNumber evidence="3">2.7.13.3</ecNumber>
    </recommendedName>
</protein>
<dbReference type="PANTHER" id="PTHR45436">
    <property type="entry name" value="SENSOR HISTIDINE KINASE YKOH"/>
    <property type="match status" value="1"/>
</dbReference>
<dbReference type="Gene3D" id="6.10.340.10">
    <property type="match status" value="1"/>
</dbReference>
<dbReference type="Pfam" id="PF00672">
    <property type="entry name" value="HAMP"/>
    <property type="match status" value="1"/>
</dbReference>
<evidence type="ECO:0000256" key="3">
    <source>
        <dbReference type="ARBA" id="ARBA00012438"/>
    </source>
</evidence>
<dbReference type="Gene3D" id="1.10.287.130">
    <property type="match status" value="1"/>
</dbReference>
<evidence type="ECO:0000256" key="7">
    <source>
        <dbReference type="ARBA" id="ARBA00022777"/>
    </source>
</evidence>
<dbReference type="SUPFAM" id="SSF47384">
    <property type="entry name" value="Homodimeric domain of signal transducing histidine kinase"/>
    <property type="match status" value="1"/>
</dbReference>
<dbReference type="SUPFAM" id="SSF55874">
    <property type="entry name" value="ATPase domain of HSP90 chaperone/DNA topoisomerase II/histidine kinase"/>
    <property type="match status" value="1"/>
</dbReference>
<evidence type="ECO:0000256" key="1">
    <source>
        <dbReference type="ARBA" id="ARBA00000085"/>
    </source>
</evidence>
<dbReference type="CDD" id="cd06225">
    <property type="entry name" value="HAMP"/>
    <property type="match status" value="1"/>
</dbReference>
<dbReference type="InterPro" id="IPR004358">
    <property type="entry name" value="Sig_transdc_His_kin-like_C"/>
</dbReference>
<dbReference type="PROSITE" id="PS50109">
    <property type="entry name" value="HIS_KIN"/>
    <property type="match status" value="1"/>
</dbReference>
<comment type="subcellular location">
    <subcellularLocation>
        <location evidence="2">Cell membrane</location>
    </subcellularLocation>
</comment>
<accession>A0A7Y9ZDF6</accession>
<evidence type="ECO:0000256" key="2">
    <source>
        <dbReference type="ARBA" id="ARBA00004236"/>
    </source>
</evidence>
<dbReference type="SMART" id="SM00387">
    <property type="entry name" value="HATPase_c"/>
    <property type="match status" value="1"/>
</dbReference>
<dbReference type="InterPro" id="IPR003660">
    <property type="entry name" value="HAMP_dom"/>
</dbReference>
<dbReference type="PRINTS" id="PR00344">
    <property type="entry name" value="BCTRLSENSOR"/>
</dbReference>
<dbReference type="Pfam" id="PF02518">
    <property type="entry name" value="HATPase_c"/>
    <property type="match status" value="1"/>
</dbReference>
<comment type="catalytic activity">
    <reaction evidence="1">
        <text>ATP + protein L-histidine = ADP + protein N-phospho-L-histidine.</text>
        <dbReference type="EC" id="2.7.13.3"/>
    </reaction>
</comment>
<dbReference type="InterPro" id="IPR003594">
    <property type="entry name" value="HATPase_dom"/>
</dbReference>
<dbReference type="PANTHER" id="PTHR45436:SF5">
    <property type="entry name" value="SENSOR HISTIDINE KINASE TRCS"/>
    <property type="match status" value="1"/>
</dbReference>
<dbReference type="InterPro" id="IPR050428">
    <property type="entry name" value="TCS_sensor_his_kinase"/>
</dbReference>
<dbReference type="SMART" id="SM00388">
    <property type="entry name" value="HisKA"/>
    <property type="match status" value="1"/>
</dbReference>
<dbReference type="InterPro" id="IPR005467">
    <property type="entry name" value="His_kinase_dom"/>
</dbReference>
<dbReference type="CDD" id="cd00082">
    <property type="entry name" value="HisKA"/>
    <property type="match status" value="1"/>
</dbReference>
<name>A0A7Y9ZDF6_9ACTN</name>
<gene>
    <name evidence="14" type="ORF">BJ993_000479</name>
</gene>
<dbReference type="Proteomes" id="UP000562045">
    <property type="component" value="Unassembled WGS sequence"/>
</dbReference>
<comment type="caution">
    <text evidence="14">The sequence shown here is derived from an EMBL/GenBank/DDBJ whole genome shotgun (WGS) entry which is preliminary data.</text>
</comment>
<dbReference type="Pfam" id="PF00512">
    <property type="entry name" value="HisKA"/>
    <property type="match status" value="1"/>
</dbReference>
<dbReference type="RefSeq" id="WP_179647596.1">
    <property type="nucleotide sequence ID" value="NZ_JACBZM010000001.1"/>
</dbReference>
<sequence>MTGTRAEPWTVRRRLVQVTFLVSAAVAVVLVAVTNSIIDRTTRSVVGRVLDDRAAAVVEAVETGPDGSPPAAVLGPGTAVYLDGRLVAGSAPPLLRESFDRLSRTDGRRTASVGEEYRILAVPVARGDVPGAVVVAESLRPYERDERTGLVVAGSAGVVMVLLASLVAATISRRALRPVRQMAAAARAWSEHDLDRRFDLGPPSDELRALGQVLDELLDDVAAAIRAEQRLSAEMAHELRSPLTTVRATVELLSSRADLDDELRHDLAVIEKACASMSGTITVLLDEARGRAREARGLTGADDIAGAVEAAATGGRVVLDLPDGLELRVPAELVARILGPLVENGSRLATTVTVTARADGHGVDLLVSDDGPGVAADLVDRLFEPGVTDGGGAGLGLALARRLARGAGGGLRLDRTGGGRGATFVVRLPGRISGGG</sequence>
<evidence type="ECO:0000256" key="6">
    <source>
        <dbReference type="ARBA" id="ARBA00022692"/>
    </source>
</evidence>
<dbReference type="SMART" id="SM00304">
    <property type="entry name" value="HAMP"/>
    <property type="match status" value="1"/>
</dbReference>
<proteinExistence type="predicted"/>
<keyword evidence="8 11" id="KW-1133">Transmembrane helix</keyword>
<keyword evidence="4" id="KW-0597">Phosphoprotein</keyword>
<organism evidence="14 15">
    <name type="scientific">Nocardioides aromaticivorans</name>
    <dbReference type="NCBI Taxonomy" id="200618"/>
    <lineage>
        <taxon>Bacteria</taxon>
        <taxon>Bacillati</taxon>
        <taxon>Actinomycetota</taxon>
        <taxon>Actinomycetes</taxon>
        <taxon>Propionibacteriales</taxon>
        <taxon>Nocardioidaceae</taxon>
        <taxon>Nocardioides</taxon>
    </lineage>
</organism>
<dbReference type="EC" id="2.7.13.3" evidence="3"/>
<evidence type="ECO:0000259" key="12">
    <source>
        <dbReference type="PROSITE" id="PS50109"/>
    </source>
</evidence>
<dbReference type="InterPro" id="IPR036890">
    <property type="entry name" value="HATPase_C_sf"/>
</dbReference>
<evidence type="ECO:0000313" key="14">
    <source>
        <dbReference type="EMBL" id="NYI43399.1"/>
    </source>
</evidence>
<feature type="transmembrane region" description="Helical" evidence="11">
    <location>
        <begin position="15"/>
        <end position="38"/>
    </location>
</feature>
<dbReference type="AlphaFoldDB" id="A0A7Y9ZDF6"/>
<evidence type="ECO:0000256" key="5">
    <source>
        <dbReference type="ARBA" id="ARBA00022679"/>
    </source>
</evidence>
<evidence type="ECO:0000256" key="8">
    <source>
        <dbReference type="ARBA" id="ARBA00022989"/>
    </source>
</evidence>
<dbReference type="InterPro" id="IPR003661">
    <property type="entry name" value="HisK_dim/P_dom"/>
</dbReference>
<reference evidence="14 15" key="1">
    <citation type="submission" date="2020-07" db="EMBL/GenBank/DDBJ databases">
        <title>Sequencing the genomes of 1000 actinobacteria strains.</title>
        <authorList>
            <person name="Klenk H.-P."/>
        </authorList>
    </citation>
    <scope>NUCLEOTIDE SEQUENCE [LARGE SCALE GENOMIC DNA]</scope>
    <source>
        <strain evidence="14 15">DSM 15131</strain>
    </source>
</reference>
<dbReference type="EMBL" id="JACBZM010000001">
    <property type="protein sequence ID" value="NYI43399.1"/>
    <property type="molecule type" value="Genomic_DNA"/>
</dbReference>